<evidence type="ECO:0000256" key="3">
    <source>
        <dbReference type="ARBA" id="ARBA00022801"/>
    </source>
</evidence>
<feature type="active site" description="Charge relay system" evidence="5">
    <location>
        <position position="76"/>
    </location>
</feature>
<organism evidence="9 10">
    <name type="scientific">Cellulomonas composti</name>
    <dbReference type="NCBI Taxonomy" id="266130"/>
    <lineage>
        <taxon>Bacteria</taxon>
        <taxon>Bacillati</taxon>
        <taxon>Actinomycetota</taxon>
        <taxon>Actinomycetes</taxon>
        <taxon>Micrococcales</taxon>
        <taxon>Cellulomonadaceae</taxon>
        <taxon>Cellulomonas</taxon>
    </lineage>
</organism>
<dbReference type="PANTHER" id="PTHR43806">
    <property type="entry name" value="PEPTIDASE S8"/>
    <property type="match status" value="1"/>
</dbReference>
<sequence length="422" mass="42520">MSRVGRAVAGALATVCGVTLLVTPAIAPGARAADAVACSDGPATLTLERPPALAQLSAAQAWQVATGARVVVAVVDSGVDATSPHLTDAVLPGVDLVGLDADTTGQADALGHGTALAGAIAARKIRGSGVVGLARDAKVLPVRVFYDEGDRAKDEGVAPTPARIAEGIRWAVDHGAQVVNVSMSTLEDSANLRGAVEHAAQEGVLVVASAGNRETADDKGDGPRYPAAYPGVLGVAAVDRDLAPTDASIRGPQVDVAAPGQDVVSAYPGGGDCVLASDTPSSSFATAYVSAAAALLAERYPDEDPQQWTYRLEATAARPGADTRDDSIGWGVIRPDAALAFVDDGTAPGPTSPTHPRADTAPVDLGSVAVVEDVDPLAGASSSSAWWLLVAAAAVTSCSLAWRLVRPARARARAGARGPVPR</sequence>
<dbReference type="EMBL" id="BJWG01000017">
    <property type="protein sequence ID" value="GEL96323.1"/>
    <property type="molecule type" value="Genomic_DNA"/>
</dbReference>
<evidence type="ECO:0000256" key="6">
    <source>
        <dbReference type="SAM" id="Phobius"/>
    </source>
</evidence>
<keyword evidence="7" id="KW-0732">Signal</keyword>
<dbReference type="InterPro" id="IPR036852">
    <property type="entry name" value="Peptidase_S8/S53_dom_sf"/>
</dbReference>
<accession>A0A511JF07</accession>
<dbReference type="Proteomes" id="UP000321720">
    <property type="component" value="Unassembled WGS sequence"/>
</dbReference>
<name>A0A511JF07_9CELL</name>
<feature type="transmembrane region" description="Helical" evidence="6">
    <location>
        <begin position="385"/>
        <end position="405"/>
    </location>
</feature>
<gene>
    <name evidence="9" type="ORF">CCO02nite_29810</name>
</gene>
<dbReference type="SUPFAM" id="SSF52743">
    <property type="entry name" value="Subtilisin-like"/>
    <property type="match status" value="1"/>
</dbReference>
<dbReference type="InterPro" id="IPR015500">
    <property type="entry name" value="Peptidase_S8_subtilisin-rel"/>
</dbReference>
<keyword evidence="6" id="KW-0472">Membrane</keyword>
<evidence type="ECO:0000259" key="8">
    <source>
        <dbReference type="Pfam" id="PF00082"/>
    </source>
</evidence>
<evidence type="ECO:0000256" key="1">
    <source>
        <dbReference type="ARBA" id="ARBA00011073"/>
    </source>
</evidence>
<keyword evidence="4 5" id="KW-0720">Serine protease</keyword>
<feature type="domain" description="Peptidase S8/S53" evidence="8">
    <location>
        <begin position="68"/>
        <end position="331"/>
    </location>
</feature>
<reference evidence="9 10" key="1">
    <citation type="submission" date="2019-07" db="EMBL/GenBank/DDBJ databases">
        <title>Whole genome shotgun sequence of Cellulomonas composti NBRC 100758.</title>
        <authorList>
            <person name="Hosoyama A."/>
            <person name="Uohara A."/>
            <person name="Ohji S."/>
            <person name="Ichikawa N."/>
        </authorList>
    </citation>
    <scope>NUCLEOTIDE SEQUENCE [LARGE SCALE GENOMIC DNA]</scope>
    <source>
        <strain evidence="9 10">NBRC 100758</strain>
    </source>
</reference>
<comment type="similarity">
    <text evidence="1 5">Belongs to the peptidase S8 family.</text>
</comment>
<evidence type="ECO:0000313" key="10">
    <source>
        <dbReference type="Proteomes" id="UP000321720"/>
    </source>
</evidence>
<dbReference type="InterPro" id="IPR050131">
    <property type="entry name" value="Peptidase_S8_subtilisin-like"/>
</dbReference>
<dbReference type="Gene3D" id="3.40.50.200">
    <property type="entry name" value="Peptidase S8/S53 domain"/>
    <property type="match status" value="1"/>
</dbReference>
<feature type="signal peptide" evidence="7">
    <location>
        <begin position="1"/>
        <end position="27"/>
    </location>
</feature>
<keyword evidence="3 5" id="KW-0378">Hydrolase</keyword>
<dbReference type="GO" id="GO:0004252">
    <property type="term" value="F:serine-type endopeptidase activity"/>
    <property type="evidence" value="ECO:0007669"/>
    <property type="project" value="UniProtKB-UniRule"/>
</dbReference>
<proteinExistence type="inferred from homology"/>
<keyword evidence="6" id="KW-1133">Transmembrane helix</keyword>
<dbReference type="GO" id="GO:0006508">
    <property type="term" value="P:proteolysis"/>
    <property type="evidence" value="ECO:0007669"/>
    <property type="project" value="UniProtKB-KW"/>
</dbReference>
<dbReference type="InterPro" id="IPR000209">
    <property type="entry name" value="Peptidase_S8/S53_dom"/>
</dbReference>
<dbReference type="AlphaFoldDB" id="A0A511JF07"/>
<comment type="caution">
    <text evidence="9">The sequence shown here is derived from an EMBL/GenBank/DDBJ whole genome shotgun (WGS) entry which is preliminary data.</text>
</comment>
<dbReference type="Pfam" id="PF00082">
    <property type="entry name" value="Peptidase_S8"/>
    <property type="match status" value="1"/>
</dbReference>
<dbReference type="PROSITE" id="PS51892">
    <property type="entry name" value="SUBTILASE"/>
    <property type="match status" value="1"/>
</dbReference>
<feature type="chain" id="PRO_5039500201" description="Peptidase S8/S53 domain-containing protein" evidence="7">
    <location>
        <begin position="28"/>
        <end position="422"/>
    </location>
</feature>
<dbReference type="RefSeq" id="WP_186812725.1">
    <property type="nucleotide sequence ID" value="NZ_BJWG01000017.1"/>
</dbReference>
<evidence type="ECO:0000256" key="5">
    <source>
        <dbReference type="PROSITE-ProRule" id="PRU01240"/>
    </source>
</evidence>
<keyword evidence="10" id="KW-1185">Reference proteome</keyword>
<evidence type="ECO:0000256" key="2">
    <source>
        <dbReference type="ARBA" id="ARBA00022670"/>
    </source>
</evidence>
<dbReference type="PRINTS" id="PR00723">
    <property type="entry name" value="SUBTILISIN"/>
</dbReference>
<keyword evidence="6" id="KW-0812">Transmembrane</keyword>
<feature type="active site" description="Charge relay system" evidence="5">
    <location>
        <position position="112"/>
    </location>
</feature>
<dbReference type="PANTHER" id="PTHR43806:SF11">
    <property type="entry name" value="CEREVISIN-RELATED"/>
    <property type="match status" value="1"/>
</dbReference>
<evidence type="ECO:0000313" key="9">
    <source>
        <dbReference type="EMBL" id="GEL96323.1"/>
    </source>
</evidence>
<evidence type="ECO:0000256" key="4">
    <source>
        <dbReference type="ARBA" id="ARBA00022825"/>
    </source>
</evidence>
<keyword evidence="2 5" id="KW-0645">Protease</keyword>
<evidence type="ECO:0000256" key="7">
    <source>
        <dbReference type="SAM" id="SignalP"/>
    </source>
</evidence>
<feature type="active site" description="Charge relay system" evidence="5">
    <location>
        <position position="283"/>
    </location>
</feature>
<protein>
    <recommendedName>
        <fullName evidence="8">Peptidase S8/S53 domain-containing protein</fullName>
    </recommendedName>
</protein>